<dbReference type="Pfam" id="PF01546">
    <property type="entry name" value="Peptidase_M20"/>
    <property type="match status" value="1"/>
</dbReference>
<organism evidence="4 5">
    <name type="scientific">Algoriphagus kandeliae</name>
    <dbReference type="NCBI Taxonomy" id="2562278"/>
    <lineage>
        <taxon>Bacteria</taxon>
        <taxon>Pseudomonadati</taxon>
        <taxon>Bacteroidota</taxon>
        <taxon>Cytophagia</taxon>
        <taxon>Cytophagales</taxon>
        <taxon>Cyclobacteriaceae</taxon>
        <taxon>Algoriphagus</taxon>
    </lineage>
</organism>
<dbReference type="PIRSF" id="PIRSF005962">
    <property type="entry name" value="Pept_M20D_amidohydro"/>
    <property type="match status" value="1"/>
</dbReference>
<name>A0A4Y9QV02_9BACT</name>
<dbReference type="Gene3D" id="3.30.70.360">
    <property type="match status" value="1"/>
</dbReference>
<dbReference type="GO" id="GO:0016787">
    <property type="term" value="F:hydrolase activity"/>
    <property type="evidence" value="ECO:0007669"/>
    <property type="project" value="UniProtKB-KW"/>
</dbReference>
<evidence type="ECO:0000313" key="5">
    <source>
        <dbReference type="Proteomes" id="UP000297647"/>
    </source>
</evidence>
<dbReference type="Pfam" id="PF07687">
    <property type="entry name" value="M20_dimer"/>
    <property type="match status" value="1"/>
</dbReference>
<accession>A0A4Y9QV02</accession>
<comment type="cofactor">
    <cofactor evidence="2">
        <name>Mn(2+)</name>
        <dbReference type="ChEBI" id="CHEBI:29035"/>
    </cofactor>
    <text evidence="2">The Mn(2+) ion enhances activity.</text>
</comment>
<dbReference type="PANTHER" id="PTHR11014:SF169">
    <property type="entry name" value="CLAN MH, FAMILY M20, PEPTIDASE T-LIKE METALLOPEPTIDASE"/>
    <property type="match status" value="1"/>
</dbReference>
<keyword evidence="2" id="KW-0464">Manganese</keyword>
<dbReference type="InterPro" id="IPR002933">
    <property type="entry name" value="Peptidase_M20"/>
</dbReference>
<feature type="domain" description="Peptidase M20 dimerisation" evidence="3">
    <location>
        <begin position="173"/>
        <end position="272"/>
    </location>
</feature>
<sequence length="375" mass="41230">MNPLIQLRHSLHQHPEIAGEERQTAQRILDFFKPLKPDETIEELGGTGLAFIFKGKKPGKRLLFRCELDALPIQEKGNPSYQSTVSGKAHLCGHDGHMAIICGLGEKLSQNRPESGEVVLLFQPAEETGEGAKRVLEDPTFDKIRPDFAFALHNLPGFPLHQVIFRKGTFAAGSTGMTIHFSGKTSHAAHPEDGHNPAEAISKLILALPEIRNSFPGFTLATVIHVELGSLAFGTSAGKGSLSLTLRAFDQGNLELLIQKVEEKAQELAAEDQLELEIEFLESFAVSKNDPHAANLAELAFEDLGLDVIENAEPFRWSEDFGLFSQSCPSYLFGLGAGENCPQLHEPTYDFPDELIETGVRVFERIIQKETLQGD</sequence>
<feature type="binding site" evidence="2">
    <location>
        <position position="94"/>
    </location>
    <ligand>
        <name>Mn(2+)</name>
        <dbReference type="ChEBI" id="CHEBI:29035"/>
        <label>2</label>
    </ligand>
</feature>
<dbReference type="Gene3D" id="3.40.630.10">
    <property type="entry name" value="Zn peptidases"/>
    <property type="match status" value="1"/>
</dbReference>
<dbReference type="OrthoDB" id="9776731at2"/>
<protein>
    <submittedName>
        <fullName evidence="4">Amidohydrolase</fullName>
    </submittedName>
</protein>
<keyword evidence="1 4" id="KW-0378">Hydrolase</keyword>
<evidence type="ECO:0000256" key="2">
    <source>
        <dbReference type="PIRSR" id="PIRSR005962-1"/>
    </source>
</evidence>
<dbReference type="SUPFAM" id="SSF53187">
    <property type="entry name" value="Zn-dependent exopeptidases"/>
    <property type="match status" value="1"/>
</dbReference>
<feature type="binding site" evidence="2">
    <location>
        <position position="92"/>
    </location>
    <ligand>
        <name>Mn(2+)</name>
        <dbReference type="ChEBI" id="CHEBI:29035"/>
        <label>2</label>
    </ligand>
</feature>
<feature type="binding site" evidence="2">
    <location>
        <position position="345"/>
    </location>
    <ligand>
        <name>Mn(2+)</name>
        <dbReference type="ChEBI" id="CHEBI:29035"/>
        <label>2</label>
    </ligand>
</feature>
<proteinExistence type="predicted"/>
<reference evidence="4 5" key="1">
    <citation type="submission" date="2019-03" db="EMBL/GenBank/DDBJ databases">
        <title>Algoriphagus sp. nov, a new strain isolated from root system soil of mangrove plant Kandelia.</title>
        <authorList>
            <person name="Yin Q."/>
            <person name="Wang K."/>
            <person name="Song Z."/>
        </authorList>
    </citation>
    <scope>NUCLEOTIDE SEQUENCE [LARGE SCALE GENOMIC DNA]</scope>
    <source>
        <strain evidence="4 5">XY-J91</strain>
    </source>
</reference>
<dbReference type="SUPFAM" id="SSF55031">
    <property type="entry name" value="Bacterial exopeptidase dimerisation domain"/>
    <property type="match status" value="1"/>
</dbReference>
<dbReference type="RefSeq" id="WP_135071705.1">
    <property type="nucleotide sequence ID" value="NZ_SPSB01000002.1"/>
</dbReference>
<keyword evidence="5" id="KW-1185">Reference proteome</keyword>
<dbReference type="InterPro" id="IPR036264">
    <property type="entry name" value="Bact_exopeptidase_dim_dom"/>
</dbReference>
<dbReference type="InterPro" id="IPR017439">
    <property type="entry name" value="Amidohydrolase"/>
</dbReference>
<dbReference type="NCBIfam" id="TIGR01891">
    <property type="entry name" value="amidohydrolases"/>
    <property type="match status" value="1"/>
</dbReference>
<evidence type="ECO:0000256" key="1">
    <source>
        <dbReference type="ARBA" id="ARBA00022801"/>
    </source>
</evidence>
<dbReference type="AlphaFoldDB" id="A0A4Y9QV02"/>
<feature type="binding site" evidence="2">
    <location>
        <position position="127"/>
    </location>
    <ligand>
        <name>Mn(2+)</name>
        <dbReference type="ChEBI" id="CHEBI:29035"/>
        <label>2</label>
    </ligand>
</feature>
<comment type="caution">
    <text evidence="4">The sequence shown here is derived from an EMBL/GenBank/DDBJ whole genome shotgun (WGS) entry which is preliminary data.</text>
</comment>
<dbReference type="EMBL" id="SPSB01000002">
    <property type="protein sequence ID" value="TFV95528.1"/>
    <property type="molecule type" value="Genomic_DNA"/>
</dbReference>
<evidence type="ECO:0000313" key="4">
    <source>
        <dbReference type="EMBL" id="TFV95528.1"/>
    </source>
</evidence>
<feature type="binding site" evidence="2">
    <location>
        <position position="153"/>
    </location>
    <ligand>
        <name>Mn(2+)</name>
        <dbReference type="ChEBI" id="CHEBI:29035"/>
        <label>2</label>
    </ligand>
</feature>
<dbReference type="InterPro" id="IPR011650">
    <property type="entry name" value="Peptidase_M20_dimer"/>
</dbReference>
<evidence type="ECO:0000259" key="3">
    <source>
        <dbReference type="Pfam" id="PF07687"/>
    </source>
</evidence>
<dbReference type="PANTHER" id="PTHR11014">
    <property type="entry name" value="PEPTIDASE M20 FAMILY MEMBER"/>
    <property type="match status" value="1"/>
</dbReference>
<dbReference type="GO" id="GO:0046872">
    <property type="term" value="F:metal ion binding"/>
    <property type="evidence" value="ECO:0007669"/>
    <property type="project" value="UniProtKB-KW"/>
</dbReference>
<keyword evidence="2" id="KW-0479">Metal-binding</keyword>
<gene>
    <name evidence="4" type="ORF">E4S40_04725</name>
</gene>
<dbReference type="Proteomes" id="UP000297647">
    <property type="component" value="Unassembled WGS sequence"/>
</dbReference>